<organism evidence="4">
    <name type="scientific">Lentimicrobium saccharophilum</name>
    <dbReference type="NCBI Taxonomy" id="1678841"/>
    <lineage>
        <taxon>Bacteria</taxon>
        <taxon>Pseudomonadati</taxon>
        <taxon>Bacteroidota</taxon>
        <taxon>Bacteroidia</taxon>
        <taxon>Bacteroidales</taxon>
        <taxon>Lentimicrobiaceae</taxon>
        <taxon>Lentimicrobium</taxon>
    </lineage>
</organism>
<dbReference type="Gene3D" id="3.30.1370.110">
    <property type="match status" value="1"/>
</dbReference>
<keyword evidence="5" id="KW-1185">Reference proteome</keyword>
<dbReference type="RefSeq" id="WP_062040215.1">
    <property type="nucleotide sequence ID" value="NZ_DF968182.1"/>
</dbReference>
<dbReference type="AlphaFoldDB" id="A0A0S7BRH1"/>
<evidence type="ECO:0000313" key="4">
    <source>
        <dbReference type="EMBL" id="GAP43306.1"/>
    </source>
</evidence>
<evidence type="ECO:0000313" key="5">
    <source>
        <dbReference type="Proteomes" id="UP000053091"/>
    </source>
</evidence>
<feature type="domain" description="DUF2027" evidence="3">
    <location>
        <begin position="111"/>
        <end position="221"/>
    </location>
</feature>
<dbReference type="Proteomes" id="UP000053091">
    <property type="component" value="Unassembled WGS sequence"/>
</dbReference>
<dbReference type="EMBL" id="DF968182">
    <property type="protein sequence ID" value="GAP43306.1"/>
    <property type="molecule type" value="Genomic_DNA"/>
</dbReference>
<sequence>MELRTGDKVRFLNEKGEGIVTRILSNTMVNVAIEEGFEVPVLASDLIRIEPQGMAGRFFDRNVNVELPAGSATAEERNEKPVKTETVSGDEQPDGISPLFRQSGAGITEGIYLIYAPHDQKWLMTGNLDIFLVNNSRYEAIFSFMLKEEGDAFSGVNYDVIPPYSKMLIETITREDLDSWSEGIVQVIFHSAESIPVLSPLHAAFKIKSVRFYKETSYQEFRLAGLKSVVLNLGDISGQLLISGTDPLMAAVSDPAARQKISAIAPPAYIDRFRTAPREAEVDLHISSLREDYAEMSNNEILRYQLDFFTRMLDSAITNNYYKVTFIHGIGNGSLKSAIVSAIADYENVEFRNAPFARYGNGAVDIIIHKGN</sequence>
<dbReference type="SUPFAM" id="SSF158949">
    <property type="entry name" value="Smr-associated domain-like"/>
    <property type="match status" value="1"/>
</dbReference>
<feature type="region of interest" description="Disordered" evidence="1">
    <location>
        <begin position="69"/>
        <end position="95"/>
    </location>
</feature>
<evidence type="ECO:0000259" key="3">
    <source>
        <dbReference type="Pfam" id="PF09640"/>
    </source>
</evidence>
<evidence type="ECO:0000259" key="2">
    <source>
        <dbReference type="Pfam" id="PF01713"/>
    </source>
</evidence>
<dbReference type="OrthoDB" id="1524810at2"/>
<dbReference type="InterPro" id="IPR018598">
    <property type="entry name" value="DUF2027"/>
</dbReference>
<accession>A0A0S7BRH1</accession>
<dbReference type="STRING" id="1678841.TBC1_111458"/>
<dbReference type="Pfam" id="PF01713">
    <property type="entry name" value="Smr"/>
    <property type="match status" value="1"/>
</dbReference>
<dbReference type="InterPro" id="IPR036781">
    <property type="entry name" value="Smr_assoc-like_sf"/>
</dbReference>
<gene>
    <name evidence="4" type="ORF">TBC1_111458</name>
</gene>
<feature type="compositionally biased region" description="Basic and acidic residues" evidence="1">
    <location>
        <begin position="74"/>
        <end position="83"/>
    </location>
</feature>
<name>A0A0S7BRH1_9BACT</name>
<dbReference type="InterPro" id="IPR002625">
    <property type="entry name" value="Smr_dom"/>
</dbReference>
<proteinExistence type="predicted"/>
<dbReference type="InterPro" id="IPR036063">
    <property type="entry name" value="Smr_dom_sf"/>
</dbReference>
<dbReference type="Pfam" id="PF09640">
    <property type="entry name" value="DUF2027"/>
    <property type="match status" value="1"/>
</dbReference>
<evidence type="ECO:0000256" key="1">
    <source>
        <dbReference type="SAM" id="MobiDB-lite"/>
    </source>
</evidence>
<reference evidence="4" key="1">
    <citation type="journal article" date="2015" name="Genome Announc.">
        <title>Draft Genome Sequence of Bacteroidales Strain TBC1, a Novel Isolate from a Methanogenic Wastewater Treatment System.</title>
        <authorList>
            <person name="Tourlousse D.M."/>
            <person name="Matsuura N."/>
            <person name="Sun L."/>
            <person name="Toyonaga M."/>
            <person name="Kuroda K."/>
            <person name="Ohashi A."/>
            <person name="Cruz R."/>
            <person name="Yamaguchi T."/>
            <person name="Sekiguchi Y."/>
        </authorList>
    </citation>
    <scope>NUCLEOTIDE SEQUENCE [LARGE SCALE GENOMIC DNA]</scope>
    <source>
        <strain evidence="4">TBC1</strain>
    </source>
</reference>
<protein>
    <submittedName>
        <fullName evidence="4">Uncharacterized protein</fullName>
    </submittedName>
</protein>
<dbReference type="Gene3D" id="2.60.40.1600">
    <property type="entry name" value="Smr-associated-like"/>
    <property type="match status" value="1"/>
</dbReference>
<feature type="domain" description="Smr" evidence="2">
    <location>
        <begin position="310"/>
        <end position="366"/>
    </location>
</feature>